<dbReference type="InterPro" id="IPR027417">
    <property type="entry name" value="P-loop_NTPase"/>
</dbReference>
<keyword evidence="6 12" id="KW-0067">ATP-binding</keyword>
<evidence type="ECO:0000256" key="4">
    <source>
        <dbReference type="ARBA" id="ARBA00022692"/>
    </source>
</evidence>
<feature type="domain" description="ABC transmembrane type-1" evidence="11">
    <location>
        <begin position="76"/>
        <end position="361"/>
    </location>
</feature>
<keyword evidence="13" id="KW-1185">Reference proteome</keyword>
<feature type="domain" description="ABC transporter" evidence="10">
    <location>
        <begin position="395"/>
        <end position="630"/>
    </location>
</feature>
<feature type="transmembrane region" description="Helical" evidence="9">
    <location>
        <begin position="54"/>
        <end position="81"/>
    </location>
</feature>
<evidence type="ECO:0000259" key="10">
    <source>
        <dbReference type="PROSITE" id="PS50893"/>
    </source>
</evidence>
<keyword evidence="8 9" id="KW-0472">Membrane</keyword>
<dbReference type="Pfam" id="PF00005">
    <property type="entry name" value="ABC_tran"/>
    <property type="match status" value="1"/>
</dbReference>
<gene>
    <name evidence="12" type="ORF">FKZ61_05020</name>
</gene>
<dbReference type="GO" id="GO:0140359">
    <property type="term" value="F:ABC-type transporter activity"/>
    <property type="evidence" value="ECO:0007669"/>
    <property type="project" value="InterPro"/>
</dbReference>
<evidence type="ECO:0000313" key="13">
    <source>
        <dbReference type="Proteomes" id="UP000317371"/>
    </source>
</evidence>
<feature type="transmembrane region" description="Helical" evidence="9">
    <location>
        <begin position="110"/>
        <end position="129"/>
    </location>
</feature>
<keyword evidence="5" id="KW-0547">Nucleotide-binding</keyword>
<keyword evidence="3" id="KW-1003">Cell membrane</keyword>
<name>A0A540VJW4_9CHLR</name>
<comment type="subcellular location">
    <subcellularLocation>
        <location evidence="1">Cell membrane</location>
        <topology evidence="1">Multi-pass membrane protein</topology>
    </subcellularLocation>
</comment>
<dbReference type="Pfam" id="PF00664">
    <property type="entry name" value="ABC_membrane"/>
    <property type="match status" value="1"/>
</dbReference>
<dbReference type="EMBL" id="VIGC01000005">
    <property type="protein sequence ID" value="TQE97002.1"/>
    <property type="molecule type" value="Genomic_DNA"/>
</dbReference>
<dbReference type="InterPro" id="IPR017871">
    <property type="entry name" value="ABC_transporter-like_CS"/>
</dbReference>
<feature type="transmembrane region" description="Helical" evidence="9">
    <location>
        <begin position="296"/>
        <end position="321"/>
    </location>
</feature>
<dbReference type="InterPro" id="IPR003593">
    <property type="entry name" value="AAA+_ATPase"/>
</dbReference>
<dbReference type="InterPro" id="IPR003439">
    <property type="entry name" value="ABC_transporter-like_ATP-bd"/>
</dbReference>
<keyword evidence="7 9" id="KW-1133">Transmembrane helix</keyword>
<dbReference type="PANTHER" id="PTHR24221:SF654">
    <property type="entry name" value="ATP-BINDING CASSETTE SUB-FAMILY B MEMBER 6"/>
    <property type="match status" value="1"/>
</dbReference>
<dbReference type="SUPFAM" id="SSF90123">
    <property type="entry name" value="ABC transporter transmembrane region"/>
    <property type="match status" value="1"/>
</dbReference>
<evidence type="ECO:0000256" key="7">
    <source>
        <dbReference type="ARBA" id="ARBA00022989"/>
    </source>
</evidence>
<evidence type="ECO:0000313" key="12">
    <source>
        <dbReference type="EMBL" id="TQE97002.1"/>
    </source>
</evidence>
<evidence type="ECO:0000256" key="1">
    <source>
        <dbReference type="ARBA" id="ARBA00004651"/>
    </source>
</evidence>
<comment type="caution">
    <text evidence="12">The sequence shown here is derived from an EMBL/GenBank/DDBJ whole genome shotgun (WGS) entry which is preliminary data.</text>
</comment>
<reference evidence="12 13" key="1">
    <citation type="submission" date="2019-06" db="EMBL/GenBank/DDBJ databases">
        <title>Genome sequence of Litorilinea aerophila BAA-2444.</title>
        <authorList>
            <person name="Maclea K.S."/>
            <person name="Maurais E.G."/>
            <person name="Iannazzi L.C."/>
        </authorList>
    </citation>
    <scope>NUCLEOTIDE SEQUENCE [LARGE SCALE GENOMIC DNA]</scope>
    <source>
        <strain evidence="12 13">ATCC BAA-2444</strain>
    </source>
</reference>
<dbReference type="InterPro" id="IPR036640">
    <property type="entry name" value="ABC1_TM_sf"/>
</dbReference>
<dbReference type="SMART" id="SM00382">
    <property type="entry name" value="AAA"/>
    <property type="match status" value="1"/>
</dbReference>
<dbReference type="AlphaFoldDB" id="A0A540VJW4"/>
<accession>A0A540VJW4</accession>
<evidence type="ECO:0000256" key="3">
    <source>
        <dbReference type="ARBA" id="ARBA00022475"/>
    </source>
</evidence>
<evidence type="ECO:0000256" key="8">
    <source>
        <dbReference type="ARBA" id="ARBA00023136"/>
    </source>
</evidence>
<dbReference type="GO" id="GO:0034040">
    <property type="term" value="F:ATPase-coupled lipid transmembrane transporter activity"/>
    <property type="evidence" value="ECO:0007669"/>
    <property type="project" value="TreeGrafter"/>
</dbReference>
<feature type="transmembrane region" description="Helical" evidence="9">
    <location>
        <begin position="195"/>
        <end position="213"/>
    </location>
</feature>
<dbReference type="GO" id="GO:0005524">
    <property type="term" value="F:ATP binding"/>
    <property type="evidence" value="ECO:0007669"/>
    <property type="project" value="UniProtKB-KW"/>
</dbReference>
<dbReference type="Proteomes" id="UP000317371">
    <property type="component" value="Unassembled WGS sequence"/>
</dbReference>
<dbReference type="GO" id="GO:0005886">
    <property type="term" value="C:plasma membrane"/>
    <property type="evidence" value="ECO:0007669"/>
    <property type="project" value="UniProtKB-SubCell"/>
</dbReference>
<dbReference type="GO" id="GO:0016887">
    <property type="term" value="F:ATP hydrolysis activity"/>
    <property type="evidence" value="ECO:0007669"/>
    <property type="project" value="InterPro"/>
</dbReference>
<dbReference type="PROSITE" id="PS00211">
    <property type="entry name" value="ABC_TRANSPORTER_1"/>
    <property type="match status" value="1"/>
</dbReference>
<proteinExistence type="predicted"/>
<evidence type="ECO:0000256" key="9">
    <source>
        <dbReference type="SAM" id="Phobius"/>
    </source>
</evidence>
<sequence length="639" mass="71167">MQQAKARLLTWLTAAQRQSTSRIPKPLRLAIRRLSGGESWTAQVVRGWLWRYRYFVLLALGANLAAAVFEGSTLGVLTLALELLAGTFQPGESAGQSLFSDLIAGWQQRWGVGGAFFLLLGIAAAMQIARSGLDFSAQVASAYLRAWLEGELRRQIFRQFVSLHYPAISRYRTGDLVSYTEQVANVGRLITTTNYLLSHLLIVVAYAVVLFWLSWQMTLGALVVLLLLSIALRGIMARVRQISRQLLEASVQFNTQVVEFLQGLRLIHSFARQEHAIRQVDQIVDRSIRAQRRGMIWAASILPVMQVLMVLGVVIFLAIGYQMVQRVGVGMVPRLITFVFVLYRLLPRVSGVNNGLAQINGEWPFVERVAEILRTDDKEYVHSGELPFQRLEEGIRFDGVTLTYPGSTRPAVHNLSFTIPRGSMVAFVGTSGAGKSTLVNLLLRLYDPDTGHIWVDGKDLKRLRLTDWRERIGVVDQDTFVFSTTIAENIRFGRLDADDGAVRRAAQMAQAHEFIAQLPAGYETEVGDRGYRLSGGQRQRLAIARAVIREPEILIFDEATSALDSRSERLIQSAMGELRQDRTLVVIAHRLSTVVDADQIYVLQDGRVVEQGTHPSLLAAGGLYASLWRIQAGSAPAYP</sequence>
<evidence type="ECO:0000256" key="2">
    <source>
        <dbReference type="ARBA" id="ARBA00022448"/>
    </source>
</evidence>
<keyword evidence="4 9" id="KW-0812">Transmembrane</keyword>
<dbReference type="PROSITE" id="PS50929">
    <property type="entry name" value="ABC_TM1F"/>
    <property type="match status" value="1"/>
</dbReference>
<protein>
    <submittedName>
        <fullName evidence="12">ABC transporter ATP-binding protein</fullName>
    </submittedName>
</protein>
<dbReference type="InParanoid" id="A0A540VJW4"/>
<organism evidence="12 13">
    <name type="scientific">Litorilinea aerophila</name>
    <dbReference type="NCBI Taxonomy" id="1204385"/>
    <lineage>
        <taxon>Bacteria</taxon>
        <taxon>Bacillati</taxon>
        <taxon>Chloroflexota</taxon>
        <taxon>Caldilineae</taxon>
        <taxon>Caldilineales</taxon>
        <taxon>Caldilineaceae</taxon>
        <taxon>Litorilinea</taxon>
    </lineage>
</organism>
<evidence type="ECO:0000259" key="11">
    <source>
        <dbReference type="PROSITE" id="PS50929"/>
    </source>
</evidence>
<dbReference type="PROSITE" id="PS50893">
    <property type="entry name" value="ABC_TRANSPORTER_2"/>
    <property type="match status" value="1"/>
</dbReference>
<dbReference type="PANTHER" id="PTHR24221">
    <property type="entry name" value="ATP-BINDING CASSETTE SUB-FAMILY B"/>
    <property type="match status" value="1"/>
</dbReference>
<dbReference type="SUPFAM" id="SSF52540">
    <property type="entry name" value="P-loop containing nucleoside triphosphate hydrolases"/>
    <property type="match status" value="1"/>
</dbReference>
<dbReference type="FunFam" id="3.40.50.300:FF:000221">
    <property type="entry name" value="Multidrug ABC transporter ATP-binding protein"/>
    <property type="match status" value="1"/>
</dbReference>
<dbReference type="InterPro" id="IPR011527">
    <property type="entry name" value="ABC1_TM_dom"/>
</dbReference>
<dbReference type="InterPro" id="IPR039421">
    <property type="entry name" value="Type_1_exporter"/>
</dbReference>
<dbReference type="CDD" id="cd07346">
    <property type="entry name" value="ABC_6TM_exporters"/>
    <property type="match status" value="1"/>
</dbReference>
<evidence type="ECO:0000256" key="6">
    <source>
        <dbReference type="ARBA" id="ARBA00022840"/>
    </source>
</evidence>
<dbReference type="Gene3D" id="3.40.50.300">
    <property type="entry name" value="P-loop containing nucleotide triphosphate hydrolases"/>
    <property type="match status" value="1"/>
</dbReference>
<dbReference type="Gene3D" id="1.20.1560.10">
    <property type="entry name" value="ABC transporter type 1, transmembrane domain"/>
    <property type="match status" value="1"/>
</dbReference>
<feature type="transmembrane region" description="Helical" evidence="9">
    <location>
        <begin position="219"/>
        <end position="236"/>
    </location>
</feature>
<dbReference type="OrthoDB" id="9762790at2"/>
<keyword evidence="2" id="KW-0813">Transport</keyword>
<evidence type="ECO:0000256" key="5">
    <source>
        <dbReference type="ARBA" id="ARBA00022741"/>
    </source>
</evidence>